<gene>
    <name evidence="1" type="ORF">L596_021501</name>
</gene>
<keyword evidence="2" id="KW-1185">Reference proteome</keyword>
<accession>A0A4V5ZZX7</accession>
<evidence type="ECO:0000313" key="1">
    <source>
        <dbReference type="EMBL" id="TKR69325.1"/>
    </source>
</evidence>
<comment type="caution">
    <text evidence="1">The sequence shown here is derived from an EMBL/GenBank/DDBJ whole genome shotgun (WGS) entry which is preliminary data.</text>
</comment>
<dbReference type="EMBL" id="AZBU02000007">
    <property type="protein sequence ID" value="TKR69325.1"/>
    <property type="molecule type" value="Genomic_DNA"/>
</dbReference>
<name>A0A4V5ZZX7_STECR</name>
<protein>
    <submittedName>
        <fullName evidence="1">Uncharacterized protein</fullName>
    </submittedName>
</protein>
<dbReference type="AlphaFoldDB" id="A0A4V5ZZX7"/>
<proteinExistence type="predicted"/>
<reference evidence="1 2" key="1">
    <citation type="journal article" date="2015" name="Genome Biol.">
        <title>Comparative genomics of Steinernema reveals deeply conserved gene regulatory networks.</title>
        <authorList>
            <person name="Dillman A.R."/>
            <person name="Macchietto M."/>
            <person name="Porter C.F."/>
            <person name="Rogers A."/>
            <person name="Williams B."/>
            <person name="Antoshechkin I."/>
            <person name="Lee M.M."/>
            <person name="Goodwin Z."/>
            <person name="Lu X."/>
            <person name="Lewis E.E."/>
            <person name="Goodrich-Blair H."/>
            <person name="Stock S.P."/>
            <person name="Adams B.J."/>
            <person name="Sternberg P.W."/>
            <person name="Mortazavi A."/>
        </authorList>
    </citation>
    <scope>NUCLEOTIDE SEQUENCE [LARGE SCALE GENOMIC DNA]</scope>
    <source>
        <strain evidence="1 2">ALL</strain>
    </source>
</reference>
<sequence length="66" mass="7358">MLKKDNGHCLKDEQGVSMFPYPGSAPKMEQPMTTARTVVEAAENCDCETGKLLIEKHTKKFILLGF</sequence>
<organism evidence="1 2">
    <name type="scientific">Steinernema carpocapsae</name>
    <name type="common">Entomopathogenic nematode</name>
    <dbReference type="NCBI Taxonomy" id="34508"/>
    <lineage>
        <taxon>Eukaryota</taxon>
        <taxon>Metazoa</taxon>
        <taxon>Ecdysozoa</taxon>
        <taxon>Nematoda</taxon>
        <taxon>Chromadorea</taxon>
        <taxon>Rhabditida</taxon>
        <taxon>Tylenchina</taxon>
        <taxon>Panagrolaimomorpha</taxon>
        <taxon>Strongyloidoidea</taxon>
        <taxon>Steinernematidae</taxon>
        <taxon>Steinernema</taxon>
    </lineage>
</organism>
<dbReference type="Proteomes" id="UP000298663">
    <property type="component" value="Unassembled WGS sequence"/>
</dbReference>
<reference evidence="1 2" key="2">
    <citation type="journal article" date="2019" name="G3 (Bethesda)">
        <title>Hybrid Assembly of the Genome of the Entomopathogenic Nematode Steinernema carpocapsae Identifies the X-Chromosome.</title>
        <authorList>
            <person name="Serra L."/>
            <person name="Macchietto M."/>
            <person name="Macias-Munoz A."/>
            <person name="McGill C.J."/>
            <person name="Rodriguez I.M."/>
            <person name="Rodriguez B."/>
            <person name="Murad R."/>
            <person name="Mortazavi A."/>
        </authorList>
    </citation>
    <scope>NUCLEOTIDE SEQUENCE [LARGE SCALE GENOMIC DNA]</scope>
    <source>
        <strain evidence="1 2">ALL</strain>
    </source>
</reference>
<evidence type="ECO:0000313" key="2">
    <source>
        <dbReference type="Proteomes" id="UP000298663"/>
    </source>
</evidence>